<dbReference type="AlphaFoldDB" id="A0A0V0H9N4"/>
<name>A0A0V0H9N4_SOLCH</name>
<sequence>MHCCEIGKEDGKREGIVEWKICNGESNLKRGIWERRKREIFLFIGWLKEVNKIVGKEIILFSENNVGEVMS</sequence>
<accession>A0A0V0H9N4</accession>
<evidence type="ECO:0000313" key="1">
    <source>
        <dbReference type="EMBL" id="JAP17154.1"/>
    </source>
</evidence>
<protein>
    <submittedName>
        <fullName evidence="1">Putative ovule protein</fullName>
    </submittedName>
</protein>
<dbReference type="EMBL" id="GEDG01022888">
    <property type="protein sequence ID" value="JAP17154.1"/>
    <property type="molecule type" value="Transcribed_RNA"/>
</dbReference>
<organism evidence="1">
    <name type="scientific">Solanum chacoense</name>
    <name type="common">Chaco potato</name>
    <dbReference type="NCBI Taxonomy" id="4108"/>
    <lineage>
        <taxon>Eukaryota</taxon>
        <taxon>Viridiplantae</taxon>
        <taxon>Streptophyta</taxon>
        <taxon>Embryophyta</taxon>
        <taxon>Tracheophyta</taxon>
        <taxon>Spermatophyta</taxon>
        <taxon>Magnoliopsida</taxon>
        <taxon>eudicotyledons</taxon>
        <taxon>Gunneridae</taxon>
        <taxon>Pentapetalae</taxon>
        <taxon>asterids</taxon>
        <taxon>lamiids</taxon>
        <taxon>Solanales</taxon>
        <taxon>Solanaceae</taxon>
        <taxon>Solanoideae</taxon>
        <taxon>Solaneae</taxon>
        <taxon>Solanum</taxon>
    </lineage>
</organism>
<proteinExistence type="predicted"/>
<reference evidence="1" key="1">
    <citation type="submission" date="2015-12" db="EMBL/GenBank/DDBJ databases">
        <title>Gene expression during late stages of embryo sac development: a critical building block for successful pollen-pistil interactions.</title>
        <authorList>
            <person name="Liu Y."/>
            <person name="Joly V."/>
            <person name="Sabar M."/>
            <person name="Matton D.P."/>
        </authorList>
    </citation>
    <scope>NUCLEOTIDE SEQUENCE</scope>
</reference>